<dbReference type="WBParaSite" id="SMRG1_30940.1">
    <property type="protein sequence ID" value="SMRG1_30940.1"/>
    <property type="gene ID" value="SMRG1_30940"/>
</dbReference>
<organism evidence="4 5">
    <name type="scientific">Schistosoma margrebowiei</name>
    <dbReference type="NCBI Taxonomy" id="48269"/>
    <lineage>
        <taxon>Eukaryota</taxon>
        <taxon>Metazoa</taxon>
        <taxon>Spiralia</taxon>
        <taxon>Lophotrochozoa</taxon>
        <taxon>Platyhelminthes</taxon>
        <taxon>Trematoda</taxon>
        <taxon>Digenea</taxon>
        <taxon>Strigeidida</taxon>
        <taxon>Schistosomatoidea</taxon>
        <taxon>Schistosomatidae</taxon>
        <taxon>Schistosoma</taxon>
    </lineage>
</organism>
<dbReference type="InterPro" id="IPR029302">
    <property type="entry name" value="IFT43"/>
</dbReference>
<dbReference type="GO" id="GO:0030991">
    <property type="term" value="C:intraciliary transport particle A"/>
    <property type="evidence" value="ECO:0007669"/>
    <property type="project" value="InterPro"/>
</dbReference>
<dbReference type="Proteomes" id="UP000050790">
    <property type="component" value="Unassembled WGS sequence"/>
</dbReference>
<dbReference type="GO" id="GO:0035721">
    <property type="term" value="P:intraciliary retrograde transport"/>
    <property type="evidence" value="ECO:0007669"/>
    <property type="project" value="TreeGrafter"/>
</dbReference>
<sequence>MADDLDVNNGSAKFAKKGRRAKKVVKDKDDPISNEFDLPKASDIKTTDLPECKIGGWNEGETSHSVWFGKRADEDTLNFCKALRREESDEELEIPIVPDLISVEDQSTAFQGAVAPSVVINKIPAYCELSQDLLNHGTLQLLDGDINLRVLTKHLFSESELKEIDETWSWDFLFSELKTLK</sequence>
<evidence type="ECO:0000256" key="3">
    <source>
        <dbReference type="SAM" id="MobiDB-lite"/>
    </source>
</evidence>
<keyword evidence="2" id="KW-0970">Cilium biogenesis/degradation</keyword>
<feature type="compositionally biased region" description="Basic and acidic residues" evidence="3">
    <location>
        <begin position="24"/>
        <end position="37"/>
    </location>
</feature>
<dbReference type="AlphaFoldDB" id="A0AA84ZH32"/>
<protein>
    <submittedName>
        <fullName evidence="5">Uncharacterized protein</fullName>
    </submittedName>
</protein>
<accession>A0AA84ZH32</accession>
<evidence type="ECO:0000313" key="4">
    <source>
        <dbReference type="Proteomes" id="UP000050790"/>
    </source>
</evidence>
<dbReference type="PANTHER" id="PTHR33724:SF1">
    <property type="entry name" value="INTRAFLAGELLAR TRANSPORT PROTEIN 43 HOMOLOG"/>
    <property type="match status" value="1"/>
</dbReference>
<evidence type="ECO:0000256" key="1">
    <source>
        <dbReference type="ARBA" id="ARBA00007563"/>
    </source>
</evidence>
<proteinExistence type="inferred from homology"/>
<dbReference type="GO" id="GO:0005929">
    <property type="term" value="C:cilium"/>
    <property type="evidence" value="ECO:0007669"/>
    <property type="project" value="TreeGrafter"/>
</dbReference>
<reference evidence="5" key="1">
    <citation type="submission" date="2023-11" db="UniProtKB">
        <authorList>
            <consortium name="WormBaseParasite"/>
        </authorList>
    </citation>
    <scope>IDENTIFICATION</scope>
</reference>
<dbReference type="PANTHER" id="PTHR33724">
    <property type="entry name" value="INTRAFLAGELLAR TRANSPORT PROTEIN 43 HOMOLOG"/>
    <property type="match status" value="1"/>
</dbReference>
<feature type="compositionally biased region" description="Basic residues" evidence="3">
    <location>
        <begin position="14"/>
        <end position="23"/>
    </location>
</feature>
<evidence type="ECO:0000313" key="5">
    <source>
        <dbReference type="WBParaSite" id="SMRG1_30940.1"/>
    </source>
</evidence>
<dbReference type="Pfam" id="PF15305">
    <property type="entry name" value="IFT43"/>
    <property type="match status" value="1"/>
</dbReference>
<name>A0AA84ZH32_9TREM</name>
<feature type="region of interest" description="Disordered" evidence="3">
    <location>
        <begin position="1"/>
        <end position="37"/>
    </location>
</feature>
<evidence type="ECO:0000256" key="2">
    <source>
        <dbReference type="ARBA" id="ARBA00022794"/>
    </source>
</evidence>
<comment type="similarity">
    <text evidence="1">Belongs to the IFT43 family.</text>
</comment>